<feature type="compositionally biased region" description="Basic and acidic residues" evidence="13">
    <location>
        <begin position="126"/>
        <end position="143"/>
    </location>
</feature>
<keyword evidence="7" id="KW-0238">DNA-binding</keyword>
<comment type="cofactor">
    <cofactor evidence="11">
        <name>Zn(2+)</name>
        <dbReference type="ChEBI" id="CHEBI:29105"/>
    </cofactor>
    <text evidence="11">Binds 1 zinc ion per subunit.</text>
</comment>
<evidence type="ECO:0000256" key="7">
    <source>
        <dbReference type="ARBA" id="ARBA00023125"/>
    </source>
</evidence>
<evidence type="ECO:0000256" key="11">
    <source>
        <dbReference type="PIRSR" id="PIRSR602117-1"/>
    </source>
</evidence>
<dbReference type="InterPro" id="IPR008967">
    <property type="entry name" value="p53-like_TF_DNA-bd_sf"/>
</dbReference>
<dbReference type="SUPFAM" id="SSF49417">
    <property type="entry name" value="p53-like transcription factors"/>
    <property type="match status" value="1"/>
</dbReference>
<keyword evidence="5 11" id="KW-0862">Zinc</keyword>
<evidence type="ECO:0000256" key="4">
    <source>
        <dbReference type="ARBA" id="ARBA00022723"/>
    </source>
</evidence>
<gene>
    <name evidence="15" type="ORF">GWK47_049594</name>
</gene>
<dbReference type="EMBL" id="JACEEZ010013729">
    <property type="protein sequence ID" value="KAG0719869.1"/>
    <property type="molecule type" value="Genomic_DNA"/>
</dbReference>
<sequence length="324" mass="35694">MMVDKGNAPSNPLWDLDNMLSEISRNEGGNYSMDGDESNRWGGIEDLEEPLQCEFETNSMPPNIDFQEAKEYSVPEPSSTVPTCLMEEDPPSPSVDAPHQCLQSQASPHSPHGLTPLPSQIRQGRARNDRKELAAAQRDEETQAAKAKLRQYEALGHIKVEMDESNEDTVDTQPLDDAPATLVALSAATLAQEGGCSLPQVSLTSGQTQLIMNTSHPVQPRVGGMVDVPTLSDMQGKYGFTVSVDDKERSTKSPMWMMSTIVNKLYTNLNKAVPFEVRLKNSPSDEKLFIRAVLVFSSPEFLRTNVNRCPNHTSNTEATNHGKH</sequence>
<feature type="binding site" evidence="11">
    <location>
        <position position="312"/>
    </location>
    <ligand>
        <name>Zn(2+)</name>
        <dbReference type="ChEBI" id="CHEBI:29105"/>
    </ligand>
</feature>
<dbReference type="AlphaFoldDB" id="A0A8J5CRM0"/>
<evidence type="ECO:0000256" key="2">
    <source>
        <dbReference type="ARBA" id="ARBA00006167"/>
    </source>
</evidence>
<protein>
    <submittedName>
        <fullName evidence="15">Cellular tumor antigen p53</fullName>
    </submittedName>
</protein>
<evidence type="ECO:0000256" key="3">
    <source>
        <dbReference type="ARBA" id="ARBA00022703"/>
    </source>
</evidence>
<dbReference type="GO" id="GO:0006915">
    <property type="term" value="P:apoptotic process"/>
    <property type="evidence" value="ECO:0007669"/>
    <property type="project" value="UniProtKB-KW"/>
</dbReference>
<evidence type="ECO:0000256" key="8">
    <source>
        <dbReference type="ARBA" id="ARBA00023159"/>
    </source>
</evidence>
<keyword evidence="9" id="KW-0804">Transcription</keyword>
<keyword evidence="16" id="KW-1185">Reference proteome</keyword>
<feature type="domain" description="p53 DNA-binding" evidence="14">
    <location>
        <begin position="232"/>
        <end position="321"/>
    </location>
</feature>
<evidence type="ECO:0000313" key="16">
    <source>
        <dbReference type="Proteomes" id="UP000770661"/>
    </source>
</evidence>
<evidence type="ECO:0000256" key="9">
    <source>
        <dbReference type="ARBA" id="ARBA00023163"/>
    </source>
</evidence>
<feature type="site" description="Interaction with DNA" evidence="12">
    <location>
        <position position="252"/>
    </location>
</feature>
<comment type="caution">
    <text evidence="15">The sequence shown here is derived from an EMBL/GenBank/DDBJ whole genome shotgun (WGS) entry which is preliminary data.</text>
</comment>
<evidence type="ECO:0000256" key="12">
    <source>
        <dbReference type="PIRSR" id="PIRSR602117-2"/>
    </source>
</evidence>
<proteinExistence type="inferred from homology"/>
<evidence type="ECO:0000256" key="10">
    <source>
        <dbReference type="ARBA" id="ARBA00023242"/>
    </source>
</evidence>
<evidence type="ECO:0000313" key="15">
    <source>
        <dbReference type="EMBL" id="KAG0719869.1"/>
    </source>
</evidence>
<keyword evidence="10" id="KW-0539">Nucleus</keyword>
<dbReference type="Gene3D" id="2.60.40.720">
    <property type="match status" value="1"/>
</dbReference>
<dbReference type="PANTHER" id="PTHR11447:SF16">
    <property type="entry name" value="P53 PROTEIN LONG FORM VARIANT 1"/>
    <property type="match status" value="1"/>
</dbReference>
<evidence type="ECO:0000256" key="1">
    <source>
        <dbReference type="ARBA" id="ARBA00004123"/>
    </source>
</evidence>
<feature type="region of interest" description="Disordered" evidence="13">
    <location>
        <begin position="72"/>
        <end position="145"/>
    </location>
</feature>
<dbReference type="GO" id="GO:0005634">
    <property type="term" value="C:nucleus"/>
    <property type="evidence" value="ECO:0007669"/>
    <property type="project" value="UniProtKB-SubCell"/>
</dbReference>
<dbReference type="PRINTS" id="PR00386">
    <property type="entry name" value="P53SUPPRESSR"/>
</dbReference>
<dbReference type="Pfam" id="PF00870">
    <property type="entry name" value="P53"/>
    <property type="match status" value="1"/>
</dbReference>
<dbReference type="InterPro" id="IPR012346">
    <property type="entry name" value="p53/RUNT-type_TF_DNA-bd_sf"/>
</dbReference>
<dbReference type="GO" id="GO:0000978">
    <property type="term" value="F:RNA polymerase II cis-regulatory region sequence-specific DNA binding"/>
    <property type="evidence" value="ECO:0007669"/>
    <property type="project" value="TreeGrafter"/>
</dbReference>
<accession>A0A8J5CRM0</accession>
<reference evidence="15" key="1">
    <citation type="submission" date="2020-07" db="EMBL/GenBank/DDBJ databases">
        <title>The High-quality genome of the commercially important snow crab, Chionoecetes opilio.</title>
        <authorList>
            <person name="Jeong J.-H."/>
            <person name="Ryu S."/>
        </authorList>
    </citation>
    <scope>NUCLEOTIDE SEQUENCE</scope>
    <source>
        <strain evidence="15">MADBK_172401_WGS</strain>
        <tissue evidence="15">Digestive gland</tissue>
    </source>
</reference>
<dbReference type="Proteomes" id="UP000770661">
    <property type="component" value="Unassembled WGS sequence"/>
</dbReference>
<comment type="subcellular location">
    <subcellularLocation>
        <location evidence="1">Nucleus</location>
    </subcellularLocation>
</comment>
<dbReference type="InterPro" id="IPR011615">
    <property type="entry name" value="p53_DNA-bd"/>
</dbReference>
<evidence type="ECO:0000256" key="13">
    <source>
        <dbReference type="SAM" id="MobiDB-lite"/>
    </source>
</evidence>
<dbReference type="OrthoDB" id="5915660at2759"/>
<keyword evidence="6" id="KW-0805">Transcription regulation</keyword>
<evidence type="ECO:0000256" key="6">
    <source>
        <dbReference type="ARBA" id="ARBA00023015"/>
    </source>
</evidence>
<dbReference type="PANTHER" id="PTHR11447">
    <property type="entry name" value="CELLULAR TUMOR ANTIGEN P53"/>
    <property type="match status" value="1"/>
</dbReference>
<evidence type="ECO:0000259" key="14">
    <source>
        <dbReference type="Pfam" id="PF00870"/>
    </source>
</evidence>
<evidence type="ECO:0000256" key="5">
    <source>
        <dbReference type="ARBA" id="ARBA00022833"/>
    </source>
</evidence>
<keyword evidence="4 11" id="KW-0479">Metal-binding</keyword>
<name>A0A8J5CRM0_CHIOP</name>
<feature type="binding site" evidence="11">
    <location>
        <position position="309"/>
    </location>
    <ligand>
        <name>Zn(2+)</name>
        <dbReference type="ChEBI" id="CHEBI:29105"/>
    </ligand>
</feature>
<comment type="similarity">
    <text evidence="2">Belongs to the p53 family.</text>
</comment>
<keyword evidence="8" id="KW-0010">Activator</keyword>
<dbReference type="GO" id="GO:0046872">
    <property type="term" value="F:metal ion binding"/>
    <property type="evidence" value="ECO:0007669"/>
    <property type="project" value="UniProtKB-KW"/>
</dbReference>
<dbReference type="InterPro" id="IPR002117">
    <property type="entry name" value="p53_tumour_suppressor"/>
</dbReference>
<organism evidence="15 16">
    <name type="scientific">Chionoecetes opilio</name>
    <name type="common">Atlantic snow crab</name>
    <name type="synonym">Cancer opilio</name>
    <dbReference type="NCBI Taxonomy" id="41210"/>
    <lineage>
        <taxon>Eukaryota</taxon>
        <taxon>Metazoa</taxon>
        <taxon>Ecdysozoa</taxon>
        <taxon>Arthropoda</taxon>
        <taxon>Crustacea</taxon>
        <taxon>Multicrustacea</taxon>
        <taxon>Malacostraca</taxon>
        <taxon>Eumalacostraca</taxon>
        <taxon>Eucarida</taxon>
        <taxon>Decapoda</taxon>
        <taxon>Pleocyemata</taxon>
        <taxon>Brachyura</taxon>
        <taxon>Eubrachyura</taxon>
        <taxon>Majoidea</taxon>
        <taxon>Majidae</taxon>
        <taxon>Chionoecetes</taxon>
    </lineage>
</organism>
<keyword evidence="3" id="KW-0053">Apoptosis</keyword>
<dbReference type="GO" id="GO:0000981">
    <property type="term" value="F:DNA-binding transcription factor activity, RNA polymerase II-specific"/>
    <property type="evidence" value="ECO:0007669"/>
    <property type="project" value="TreeGrafter"/>
</dbReference>